<keyword evidence="1 2" id="KW-0732">Signal</keyword>
<feature type="signal peptide" evidence="2">
    <location>
        <begin position="1"/>
        <end position="34"/>
    </location>
</feature>
<evidence type="ECO:0000313" key="3">
    <source>
        <dbReference type="EMBL" id="XDQ73243.1"/>
    </source>
</evidence>
<sequence>MQHRMPGRRLAAALLTLSTVTAATGTLVTAPAFAAATAEGRCAPTAAGLLPVGAEIVSTGAYGHVTTCTDENGSTALEWHHTDGTVSTLSGPNGYDSSSDYMLTGDGSMFTAYNPATSDYAGLNMGVFGYDAQLLGAAGPVLYVSAPAPAGAAGRELWQLESVNGFVRKTKITNSVNNDIFGYTEFAHKVVGVGKDANGRPAVLVLIKGTRDTGVGEPTPYALEALVPVSTGTPVQQEWTHGAGDWDAGATGALTEKYRAWITNVAGAPQLRVRGQGGGFSKDIALTGVPGQPVVAGIIGDTALYAARRDPNAGPEVPTPLYAVNVTTGGAGSKVLENVSSVAHAPDGGLLVRGASSTVDGLFRIGADANGTPAVTTVVETGRQLGVKVTGSSVPASVNLEKATAVPMEWSLSRGDADVEVTLRHAATGRKFVTHLVNPVSGNTFRLTWDGVLDGISAPNGAYTWSMKATPSDGTAPATVSGGFTVTRKANPHDVNDNGSTDVLARDASGVLWRDDLFDWPTGGRADTAKRTKVGTGWGIYRQIEAVGTIAGSPAGDLIALDGTGVLWQYQGQGDGTFATRVKVGSGWGGYTKLAGGSDLNGDGRSDLLATDAAGGLWFYRGTGSATAPYATRVKIGGGWGVYNQIAAVGNIAGSSAGDLVARDTSGVLWLYQGNGTGGFGTRVKVGSGWGAFSQLVGAGDVDTDGRPDLIAYGSGGTYVYRSTGSATAPFTRMATSLYAGEGGKFNSVV</sequence>
<dbReference type="SUPFAM" id="SSF69318">
    <property type="entry name" value="Integrin alpha N-terminal domain"/>
    <property type="match status" value="1"/>
</dbReference>
<dbReference type="InterPro" id="IPR028994">
    <property type="entry name" value="Integrin_alpha_N"/>
</dbReference>
<evidence type="ECO:0000256" key="1">
    <source>
        <dbReference type="ARBA" id="ARBA00022729"/>
    </source>
</evidence>
<dbReference type="AlphaFoldDB" id="A0AB39T0U1"/>
<reference evidence="3" key="1">
    <citation type="submission" date="2024-07" db="EMBL/GenBank/DDBJ databases">
        <authorList>
            <person name="Yu S.T."/>
        </authorList>
    </citation>
    <scope>NUCLEOTIDE SEQUENCE</scope>
    <source>
        <strain evidence="3">R44</strain>
    </source>
</reference>
<gene>
    <name evidence="3" type="ORF">AB5J54_23260</name>
</gene>
<dbReference type="RefSeq" id="WP_369145849.1">
    <property type="nucleotide sequence ID" value="NZ_CP163444.1"/>
</dbReference>
<evidence type="ECO:0000256" key="2">
    <source>
        <dbReference type="SAM" id="SignalP"/>
    </source>
</evidence>
<accession>A0AB39T0U1</accession>
<protein>
    <submittedName>
        <fullName evidence="3">FG-GAP repeat domain-containing protein</fullName>
    </submittedName>
</protein>
<proteinExistence type="predicted"/>
<dbReference type="InterPro" id="IPR013517">
    <property type="entry name" value="FG-GAP"/>
</dbReference>
<dbReference type="EMBL" id="CP163444">
    <property type="protein sequence ID" value="XDQ73243.1"/>
    <property type="molecule type" value="Genomic_DNA"/>
</dbReference>
<organism evidence="3">
    <name type="scientific">Streptomyces sp. R44</name>
    <dbReference type="NCBI Taxonomy" id="3238633"/>
    <lineage>
        <taxon>Bacteria</taxon>
        <taxon>Bacillati</taxon>
        <taxon>Actinomycetota</taxon>
        <taxon>Actinomycetes</taxon>
        <taxon>Kitasatosporales</taxon>
        <taxon>Streptomycetaceae</taxon>
        <taxon>Streptomyces</taxon>
    </lineage>
</organism>
<name>A0AB39T0U1_9ACTN</name>
<feature type="chain" id="PRO_5044205658" evidence="2">
    <location>
        <begin position="35"/>
        <end position="750"/>
    </location>
</feature>
<dbReference type="Pfam" id="PF13517">
    <property type="entry name" value="FG-GAP_3"/>
    <property type="match status" value="1"/>
</dbReference>